<comment type="caution">
    <text evidence="2">The sequence shown here is derived from an EMBL/GenBank/DDBJ whole genome shotgun (WGS) entry which is preliminary data.</text>
</comment>
<sequence>MSSKRTLNLPNVGFPRFPDLPIEIQSLIWELAIVERSILWAEWPSREMSLLAPICPIPRLGLKDPVGLIPYELPAGVPRTLDSHPPPSGLAAGTADSGYDTSLRIMSMTHRSRLTRTDDTWTSSLRKIMIQPDEAPSNTIGHHPALTLLSVCRLSRRVVLTRRATVKTKHQAPEKVPASLDKSPLFYPSFKGGTLGGNIFKDQHSGRSCVLFVLGSDPLRPSESLPLGKIKNAYRYSHVAARLADIEQCVLGSRLSFTKVPDGLNRDRFKDLEDTMWWRPDLGSRVRRPEAGHPFNITPGTIIALYSAVLHQLANIQATTCMGGHARNTWSVRPRGEWYFSLLEKGKCTHCSKDLLLPFCESYPQLIDAHGHIDVMVLLDRHRFEQPEYTQSVRSHEIEE</sequence>
<accession>A0ABY6UMI9</accession>
<feature type="domain" description="2EXR" evidence="1">
    <location>
        <begin position="14"/>
        <end position="170"/>
    </location>
</feature>
<reference evidence="2 3" key="1">
    <citation type="submission" date="2019-06" db="EMBL/GenBank/DDBJ databases">
        <authorList>
            <person name="Broberg M."/>
        </authorList>
    </citation>
    <scope>NUCLEOTIDE SEQUENCE [LARGE SCALE GENOMIC DNA]</scope>
</reference>
<dbReference type="Proteomes" id="UP000766486">
    <property type="component" value="Unassembled WGS sequence"/>
</dbReference>
<dbReference type="PROSITE" id="PS01137">
    <property type="entry name" value="TATD_1"/>
    <property type="match status" value="1"/>
</dbReference>
<evidence type="ECO:0000259" key="1">
    <source>
        <dbReference type="Pfam" id="PF20150"/>
    </source>
</evidence>
<evidence type="ECO:0000313" key="2">
    <source>
        <dbReference type="EMBL" id="VUC32541.1"/>
    </source>
</evidence>
<gene>
    <name evidence="2" type="ORF">CLO192961_LOCUS328785</name>
</gene>
<name>A0ABY6UMI9_BIOOC</name>
<keyword evidence="3" id="KW-1185">Reference proteome</keyword>
<protein>
    <recommendedName>
        <fullName evidence="1">2EXR domain-containing protein</fullName>
    </recommendedName>
</protein>
<organism evidence="2 3">
    <name type="scientific">Bionectria ochroleuca</name>
    <name type="common">Gliocladium roseum</name>
    <dbReference type="NCBI Taxonomy" id="29856"/>
    <lineage>
        <taxon>Eukaryota</taxon>
        <taxon>Fungi</taxon>
        <taxon>Dikarya</taxon>
        <taxon>Ascomycota</taxon>
        <taxon>Pezizomycotina</taxon>
        <taxon>Sordariomycetes</taxon>
        <taxon>Hypocreomycetidae</taxon>
        <taxon>Hypocreales</taxon>
        <taxon>Bionectriaceae</taxon>
        <taxon>Clonostachys</taxon>
    </lineage>
</organism>
<dbReference type="InterPro" id="IPR018228">
    <property type="entry name" value="DNase_TatD-rel_CS"/>
</dbReference>
<proteinExistence type="predicted"/>
<dbReference type="InterPro" id="IPR045518">
    <property type="entry name" value="2EXR"/>
</dbReference>
<dbReference type="EMBL" id="CABFNS010000851">
    <property type="protein sequence ID" value="VUC32541.1"/>
    <property type="molecule type" value="Genomic_DNA"/>
</dbReference>
<evidence type="ECO:0000313" key="3">
    <source>
        <dbReference type="Proteomes" id="UP000766486"/>
    </source>
</evidence>
<dbReference type="Pfam" id="PF20150">
    <property type="entry name" value="2EXR"/>
    <property type="match status" value="1"/>
</dbReference>